<evidence type="ECO:0000313" key="2">
    <source>
        <dbReference type="Proteomes" id="UP000265520"/>
    </source>
</evidence>
<evidence type="ECO:0000313" key="1">
    <source>
        <dbReference type="EMBL" id="MCI61351.1"/>
    </source>
</evidence>
<dbReference type="AlphaFoldDB" id="A0A392TJN1"/>
<reference evidence="1 2" key="1">
    <citation type="journal article" date="2018" name="Front. Plant Sci.">
        <title>Red Clover (Trifolium pratense) and Zigzag Clover (T. medium) - A Picture of Genomic Similarities and Differences.</title>
        <authorList>
            <person name="Dluhosova J."/>
            <person name="Istvanek J."/>
            <person name="Nedelnik J."/>
            <person name="Repkova J."/>
        </authorList>
    </citation>
    <scope>NUCLEOTIDE SEQUENCE [LARGE SCALE GENOMIC DNA]</scope>
    <source>
        <strain evidence="2">cv. 10/8</strain>
        <tissue evidence="1">Leaf</tissue>
    </source>
</reference>
<organism evidence="1 2">
    <name type="scientific">Trifolium medium</name>
    <dbReference type="NCBI Taxonomy" id="97028"/>
    <lineage>
        <taxon>Eukaryota</taxon>
        <taxon>Viridiplantae</taxon>
        <taxon>Streptophyta</taxon>
        <taxon>Embryophyta</taxon>
        <taxon>Tracheophyta</taxon>
        <taxon>Spermatophyta</taxon>
        <taxon>Magnoliopsida</taxon>
        <taxon>eudicotyledons</taxon>
        <taxon>Gunneridae</taxon>
        <taxon>Pentapetalae</taxon>
        <taxon>rosids</taxon>
        <taxon>fabids</taxon>
        <taxon>Fabales</taxon>
        <taxon>Fabaceae</taxon>
        <taxon>Papilionoideae</taxon>
        <taxon>50 kb inversion clade</taxon>
        <taxon>NPAAA clade</taxon>
        <taxon>Hologalegina</taxon>
        <taxon>IRL clade</taxon>
        <taxon>Trifolieae</taxon>
        <taxon>Trifolium</taxon>
    </lineage>
</organism>
<comment type="caution">
    <text evidence="1">The sequence shown here is derived from an EMBL/GenBank/DDBJ whole genome shotgun (WGS) entry which is preliminary data.</text>
</comment>
<dbReference type="Proteomes" id="UP000265520">
    <property type="component" value="Unassembled WGS sequence"/>
</dbReference>
<protein>
    <submittedName>
        <fullName evidence="1">Uncharacterized protein</fullName>
    </submittedName>
</protein>
<proteinExistence type="predicted"/>
<dbReference type="EMBL" id="LXQA010598274">
    <property type="protein sequence ID" value="MCI61351.1"/>
    <property type="molecule type" value="Genomic_DNA"/>
</dbReference>
<name>A0A392TJN1_9FABA</name>
<sequence length="23" mass="2486">YIAIFECDEKLTAGGNWGNIGTL</sequence>
<keyword evidence="2" id="KW-1185">Reference proteome</keyword>
<feature type="non-terminal residue" evidence="1">
    <location>
        <position position="1"/>
    </location>
</feature>
<accession>A0A392TJN1</accession>